<sequence length="84" mass="9328">MLFYVLIAFIALSVFTQEGVIAQSCQDMIPSLCSTSYNKYCSDNDDLGTQEFATKGVATVKHKQQVNTIDDHHPVSLLAHDLHL</sequence>
<dbReference type="AlphaFoldDB" id="A0AAN8F2V0"/>
<feature type="chain" id="PRO_5042941474" evidence="1">
    <location>
        <begin position="23"/>
        <end position="84"/>
    </location>
</feature>
<comment type="caution">
    <text evidence="2">The sequence shown here is derived from an EMBL/GenBank/DDBJ whole genome shotgun (WGS) entry which is preliminary data.</text>
</comment>
<dbReference type="Proteomes" id="UP001331761">
    <property type="component" value="Unassembled WGS sequence"/>
</dbReference>
<evidence type="ECO:0000256" key="1">
    <source>
        <dbReference type="SAM" id="SignalP"/>
    </source>
</evidence>
<evidence type="ECO:0000313" key="2">
    <source>
        <dbReference type="EMBL" id="KAK5969425.1"/>
    </source>
</evidence>
<organism evidence="2 3">
    <name type="scientific">Trichostrongylus colubriformis</name>
    <name type="common">Black scour worm</name>
    <dbReference type="NCBI Taxonomy" id="6319"/>
    <lineage>
        <taxon>Eukaryota</taxon>
        <taxon>Metazoa</taxon>
        <taxon>Ecdysozoa</taxon>
        <taxon>Nematoda</taxon>
        <taxon>Chromadorea</taxon>
        <taxon>Rhabditida</taxon>
        <taxon>Rhabditina</taxon>
        <taxon>Rhabditomorpha</taxon>
        <taxon>Strongyloidea</taxon>
        <taxon>Trichostrongylidae</taxon>
        <taxon>Trichostrongylus</taxon>
    </lineage>
</organism>
<evidence type="ECO:0000313" key="3">
    <source>
        <dbReference type="Proteomes" id="UP001331761"/>
    </source>
</evidence>
<name>A0AAN8F2V0_TRICO</name>
<feature type="signal peptide" evidence="1">
    <location>
        <begin position="1"/>
        <end position="22"/>
    </location>
</feature>
<accession>A0AAN8F2V0</accession>
<proteinExistence type="predicted"/>
<protein>
    <submittedName>
        <fullName evidence="2">Uncharacterized protein</fullName>
    </submittedName>
</protein>
<keyword evidence="1" id="KW-0732">Signal</keyword>
<reference evidence="2 3" key="1">
    <citation type="submission" date="2019-10" db="EMBL/GenBank/DDBJ databases">
        <title>Assembly and Annotation for the nematode Trichostrongylus colubriformis.</title>
        <authorList>
            <person name="Martin J."/>
        </authorList>
    </citation>
    <scope>NUCLEOTIDE SEQUENCE [LARGE SCALE GENOMIC DNA]</scope>
    <source>
        <strain evidence="2">G859</strain>
        <tissue evidence="2">Whole worm</tissue>
    </source>
</reference>
<dbReference type="EMBL" id="WIXE01020174">
    <property type="protein sequence ID" value="KAK5969425.1"/>
    <property type="molecule type" value="Genomic_DNA"/>
</dbReference>
<keyword evidence="3" id="KW-1185">Reference proteome</keyword>
<gene>
    <name evidence="2" type="ORF">GCK32_001409</name>
</gene>